<protein>
    <submittedName>
        <fullName evidence="1">Uncharacterized protein</fullName>
    </submittedName>
</protein>
<dbReference type="EMBL" id="FMZP01000050">
    <property type="protein sequence ID" value="SDD79658.1"/>
    <property type="molecule type" value="Genomic_DNA"/>
</dbReference>
<organism evidence="1 2">
    <name type="scientific">Natrinema hispanicum</name>
    <dbReference type="NCBI Taxonomy" id="392421"/>
    <lineage>
        <taxon>Archaea</taxon>
        <taxon>Methanobacteriati</taxon>
        <taxon>Methanobacteriota</taxon>
        <taxon>Stenosarchaea group</taxon>
        <taxon>Halobacteria</taxon>
        <taxon>Halobacteriales</taxon>
        <taxon>Natrialbaceae</taxon>
        <taxon>Natrinema</taxon>
    </lineage>
</organism>
<dbReference type="AlphaFoldDB" id="A0A1G6XNB1"/>
<gene>
    <name evidence="1" type="ORF">SAMN05192552_10504</name>
</gene>
<sequence length="69" mass="7401">MSDYFPKWKLAVIALVAIAFTVPNIEPNLSYSVGYLLGTFGGLALFAAVLTAGWRTAKHGVSRARGQES</sequence>
<dbReference type="RefSeq" id="WP_149782594.1">
    <property type="nucleotide sequence ID" value="NZ_FMZP01000050.1"/>
</dbReference>
<name>A0A1G6XNB1_9EURY</name>
<evidence type="ECO:0000313" key="2">
    <source>
        <dbReference type="Proteomes" id="UP000324021"/>
    </source>
</evidence>
<reference evidence="1 2" key="1">
    <citation type="submission" date="2016-10" db="EMBL/GenBank/DDBJ databases">
        <authorList>
            <person name="Varghese N."/>
            <person name="Submissions S."/>
        </authorList>
    </citation>
    <scope>NUCLEOTIDE SEQUENCE [LARGE SCALE GENOMIC DNA]</scope>
    <source>
        <strain evidence="1 2">CDM_1</strain>
    </source>
</reference>
<evidence type="ECO:0000313" key="1">
    <source>
        <dbReference type="EMBL" id="SDD79658.1"/>
    </source>
</evidence>
<dbReference type="Proteomes" id="UP000324021">
    <property type="component" value="Unassembled WGS sequence"/>
</dbReference>
<accession>A0A1G6XNB1</accession>
<proteinExistence type="predicted"/>